<feature type="compositionally biased region" description="Basic and acidic residues" evidence="13">
    <location>
        <begin position="662"/>
        <end position="687"/>
    </location>
</feature>
<comment type="similarity">
    <text evidence="3">Belongs to the NDC1 family.</text>
</comment>
<dbReference type="STRING" id="98403.A0A151GAS1"/>
<evidence type="ECO:0000256" key="10">
    <source>
        <dbReference type="ARBA" id="ARBA00023132"/>
    </source>
</evidence>
<dbReference type="PANTHER" id="PTHR13269:SF6">
    <property type="entry name" value="NUCLEOPORIN NDC1"/>
    <property type="match status" value="1"/>
</dbReference>
<feature type="region of interest" description="Disordered" evidence="13">
    <location>
        <begin position="699"/>
        <end position="754"/>
    </location>
</feature>
<dbReference type="GO" id="GO:0106166">
    <property type="term" value="F:spindle pole body-nuclear membrane anchor activity"/>
    <property type="evidence" value="ECO:0007669"/>
    <property type="project" value="TreeGrafter"/>
</dbReference>
<evidence type="ECO:0000256" key="11">
    <source>
        <dbReference type="ARBA" id="ARBA00023136"/>
    </source>
</evidence>
<feature type="compositionally biased region" description="Polar residues" evidence="13">
    <location>
        <begin position="734"/>
        <end position="743"/>
    </location>
</feature>
<protein>
    <submittedName>
        <fullName evidence="15">Nuclear envelope protein</fullName>
    </submittedName>
</protein>
<dbReference type="PANTHER" id="PTHR13269">
    <property type="entry name" value="NUCLEOPORIN NDC1"/>
    <property type="match status" value="1"/>
</dbReference>
<feature type="transmembrane region" description="Helical" evidence="14">
    <location>
        <begin position="61"/>
        <end position="81"/>
    </location>
</feature>
<reference evidence="15 16" key="1">
    <citation type="journal article" date="2016" name="Sci. Rep.">
        <title>Insights into Adaptations to a Near-Obligate Nematode Endoparasitic Lifestyle from the Finished Genome of Drechmeria coniospora.</title>
        <authorList>
            <person name="Zhang L."/>
            <person name="Zhou Z."/>
            <person name="Guo Q."/>
            <person name="Fokkens L."/>
            <person name="Miskei M."/>
            <person name="Pocsi I."/>
            <person name="Zhang W."/>
            <person name="Chen M."/>
            <person name="Wang L."/>
            <person name="Sun Y."/>
            <person name="Donzelli B.G."/>
            <person name="Gibson D.M."/>
            <person name="Nelson D.R."/>
            <person name="Luo J.G."/>
            <person name="Rep M."/>
            <person name="Liu H."/>
            <person name="Yang S."/>
            <person name="Wang J."/>
            <person name="Krasnoff S.B."/>
            <person name="Xu Y."/>
            <person name="Molnar I."/>
            <person name="Lin M."/>
        </authorList>
    </citation>
    <scope>NUCLEOTIDE SEQUENCE [LARGE SCALE GENOMIC DNA]</scope>
    <source>
        <strain evidence="15 16">ARSEF 6962</strain>
    </source>
</reference>
<dbReference type="GO" id="GO:0051028">
    <property type="term" value="P:mRNA transport"/>
    <property type="evidence" value="ECO:0007669"/>
    <property type="project" value="UniProtKB-KW"/>
</dbReference>
<accession>A0A151GAS1</accession>
<dbReference type="AlphaFoldDB" id="A0A151GAS1"/>
<evidence type="ECO:0000256" key="2">
    <source>
        <dbReference type="ARBA" id="ARBA00004567"/>
    </source>
</evidence>
<evidence type="ECO:0000256" key="4">
    <source>
        <dbReference type="ARBA" id="ARBA00022448"/>
    </source>
</evidence>
<evidence type="ECO:0000256" key="5">
    <source>
        <dbReference type="ARBA" id="ARBA00022692"/>
    </source>
</evidence>
<dbReference type="InParanoid" id="A0A151GAS1"/>
<keyword evidence="9" id="KW-0811">Translocation</keyword>
<keyword evidence="8 14" id="KW-1133">Transmembrane helix</keyword>
<evidence type="ECO:0000256" key="13">
    <source>
        <dbReference type="SAM" id="MobiDB-lite"/>
    </source>
</evidence>
<keyword evidence="4" id="KW-0813">Transport</keyword>
<feature type="transmembrane region" description="Helical" evidence="14">
    <location>
        <begin position="269"/>
        <end position="291"/>
    </location>
</feature>
<dbReference type="GO" id="GO:0070762">
    <property type="term" value="C:nuclear pore transmembrane ring"/>
    <property type="evidence" value="ECO:0007669"/>
    <property type="project" value="TreeGrafter"/>
</dbReference>
<keyword evidence="6" id="KW-0509">mRNA transport</keyword>
<feature type="transmembrane region" description="Helical" evidence="14">
    <location>
        <begin position="107"/>
        <end position="127"/>
    </location>
</feature>
<dbReference type="GeneID" id="63718775"/>
<dbReference type="Proteomes" id="UP000076580">
    <property type="component" value="Chromosome 03"/>
</dbReference>
<feature type="region of interest" description="Disordered" evidence="13">
    <location>
        <begin position="638"/>
        <end position="687"/>
    </location>
</feature>
<keyword evidence="7" id="KW-0653">Protein transport</keyword>
<feature type="compositionally biased region" description="Low complexity" evidence="13">
    <location>
        <begin position="645"/>
        <end position="659"/>
    </location>
</feature>
<feature type="compositionally biased region" description="Basic and acidic residues" evidence="13">
    <location>
        <begin position="708"/>
        <end position="721"/>
    </location>
</feature>
<evidence type="ECO:0000256" key="1">
    <source>
        <dbReference type="ARBA" id="ARBA00004232"/>
    </source>
</evidence>
<keyword evidence="12" id="KW-0539">Nucleus</keyword>
<comment type="caution">
    <text evidence="15">The sequence shown here is derived from an EMBL/GenBank/DDBJ whole genome shotgun (WGS) entry which is preliminary data.</text>
</comment>
<evidence type="ECO:0000256" key="9">
    <source>
        <dbReference type="ARBA" id="ARBA00023010"/>
    </source>
</evidence>
<keyword evidence="16" id="KW-1185">Reference proteome</keyword>
<evidence type="ECO:0000256" key="8">
    <source>
        <dbReference type="ARBA" id="ARBA00022989"/>
    </source>
</evidence>
<proteinExistence type="inferred from homology"/>
<name>A0A151GAS1_DRECN</name>
<organism evidence="15 16">
    <name type="scientific">Drechmeria coniospora</name>
    <name type="common">Nematophagous fungus</name>
    <name type="synonym">Meria coniospora</name>
    <dbReference type="NCBI Taxonomy" id="98403"/>
    <lineage>
        <taxon>Eukaryota</taxon>
        <taxon>Fungi</taxon>
        <taxon>Dikarya</taxon>
        <taxon>Ascomycota</taxon>
        <taxon>Pezizomycotina</taxon>
        <taxon>Sordariomycetes</taxon>
        <taxon>Hypocreomycetidae</taxon>
        <taxon>Hypocreales</taxon>
        <taxon>Ophiocordycipitaceae</taxon>
        <taxon>Drechmeria</taxon>
    </lineage>
</organism>
<dbReference type="GO" id="GO:0070631">
    <property type="term" value="P:spindle pole body localization"/>
    <property type="evidence" value="ECO:0007669"/>
    <property type="project" value="TreeGrafter"/>
</dbReference>
<evidence type="ECO:0000256" key="3">
    <source>
        <dbReference type="ARBA" id="ARBA00005760"/>
    </source>
</evidence>
<keyword evidence="5 14" id="KW-0812">Transmembrane</keyword>
<dbReference type="Pfam" id="PF09531">
    <property type="entry name" value="Ndc1_Nup"/>
    <property type="match status" value="1"/>
</dbReference>
<feature type="transmembrane region" description="Helical" evidence="14">
    <location>
        <begin position="29"/>
        <end position="49"/>
    </location>
</feature>
<feature type="transmembrane region" description="Helical" evidence="14">
    <location>
        <begin position="200"/>
        <end position="221"/>
    </location>
</feature>
<evidence type="ECO:0000256" key="12">
    <source>
        <dbReference type="ARBA" id="ARBA00023242"/>
    </source>
</evidence>
<evidence type="ECO:0000256" key="7">
    <source>
        <dbReference type="ARBA" id="ARBA00022927"/>
    </source>
</evidence>
<dbReference type="GO" id="GO:0015031">
    <property type="term" value="P:protein transport"/>
    <property type="evidence" value="ECO:0007669"/>
    <property type="project" value="UniProtKB-KW"/>
</dbReference>
<dbReference type="GO" id="GO:0006999">
    <property type="term" value="P:nuclear pore organization"/>
    <property type="evidence" value="ECO:0007669"/>
    <property type="project" value="TreeGrafter"/>
</dbReference>
<keyword evidence="15" id="KW-0946">Virion</keyword>
<keyword evidence="11 14" id="KW-0472">Membrane</keyword>
<keyword evidence="10" id="KW-0906">Nuclear pore complex</keyword>
<dbReference type="GO" id="GO:0031965">
    <property type="term" value="C:nuclear membrane"/>
    <property type="evidence" value="ECO:0007669"/>
    <property type="project" value="UniProtKB-SubCell"/>
</dbReference>
<gene>
    <name evidence="15" type="ORF">DCS_06132</name>
</gene>
<evidence type="ECO:0000256" key="6">
    <source>
        <dbReference type="ARBA" id="ARBA00022816"/>
    </source>
</evidence>
<evidence type="ECO:0000313" key="15">
    <source>
        <dbReference type="EMBL" id="KYK54175.1"/>
    </source>
</evidence>
<dbReference type="RefSeq" id="XP_040653527.1">
    <property type="nucleotide sequence ID" value="XM_040803423.1"/>
</dbReference>
<dbReference type="EMBL" id="LAYC01000003">
    <property type="protein sequence ID" value="KYK54175.1"/>
    <property type="molecule type" value="Genomic_DNA"/>
</dbReference>
<evidence type="ECO:0000313" key="16">
    <source>
        <dbReference type="Proteomes" id="UP000076580"/>
    </source>
</evidence>
<sequence>MAAPPARRAPYKDTLQPALHRRFSSTATVLLAVSYLEAVLLASWSSYFWSWFPIGPTGVRTAVIFSCGLAILVLRIAHYHVGLQTTGSGLQTLTSSLLSLKTYEMGFWYGASSLLFCPVFLLSMSDASNLQWITYFGGHRARLNERPLFLLCYLGACALLQTLKHFRHDIDRLDLGPRRGRNGEPAHGTWGMVPKPFRAVLVQLPIILVGCVTQAITATLLSLALYYLFLRSFAWGWALALLRPFFNLPKTSMLPPTLPTDLYLLGRCLYAGMLISLVWSAGNAAFSILMVKEPLKNGKPLTSESKDPNGSVLNGLKSKKLSIQASLDRHHCLSAPARQWLTWKQSFAMWELALIAQDFGTRRQAIYCDIDRKDGSMWAQIYAICMALLKSIEVNVDNYGKPPAVAAVEPAAAPPKQRVSAPPREEPILSQRSPASGLMGGVEKALGQLARAPGPSPVSELSPVAKKTWNSAMDRMLSKERQATLSPGHLKGELDLWTAKLVKIQGAGTLLRQDFRTRFAAAVFDAPYAEPTLYANAGRALCQLAVHSLAEDQFGNVHRDVASIVRTLTSVIRKVDALKARFPMHWTDPSGSRESPEIEYMLDALRTGLGQVVAKFEPYSGDLTLSLGDIRLAKEAAAKPMAPLSEGTPKPTGTSSGTSHAEGSRGEARRLQRREQRPEMEQVRLAVDKVEPHCRRLVPSIPCSHMDNGQRQHGDAARGDGCRGQGTDTGWILPSSSGPNSPRESGFGPALAGT</sequence>
<dbReference type="InterPro" id="IPR019049">
    <property type="entry name" value="Nucleoporin_prot_Ndc1/Nup"/>
</dbReference>
<keyword evidence="15" id="KW-0261">Viral envelope protein</keyword>
<feature type="region of interest" description="Disordered" evidence="13">
    <location>
        <begin position="415"/>
        <end position="437"/>
    </location>
</feature>
<evidence type="ECO:0000256" key="14">
    <source>
        <dbReference type="SAM" id="Phobius"/>
    </source>
</evidence>
<comment type="subcellular location">
    <subcellularLocation>
        <location evidence="1">Nucleus membrane</location>
        <topology evidence="1">Multi-pass membrane protein</topology>
    </subcellularLocation>
    <subcellularLocation>
        <location evidence="2">Nucleus</location>
        <location evidence="2">Nuclear pore complex</location>
    </subcellularLocation>
</comment>
<dbReference type="GO" id="GO:0005816">
    <property type="term" value="C:spindle pole body"/>
    <property type="evidence" value="ECO:0007669"/>
    <property type="project" value="TreeGrafter"/>
</dbReference>